<dbReference type="AlphaFoldDB" id="A0AA88MZ44"/>
<keyword evidence="3" id="KW-1185">Reference proteome</keyword>
<evidence type="ECO:0000313" key="3">
    <source>
        <dbReference type="Proteomes" id="UP001187415"/>
    </source>
</evidence>
<evidence type="ECO:0008006" key="4">
    <source>
        <dbReference type="Google" id="ProtNLM"/>
    </source>
</evidence>
<protein>
    <recommendedName>
        <fullName evidence="4">BCL2 binding component 3</fullName>
    </recommendedName>
</protein>
<evidence type="ECO:0000313" key="2">
    <source>
        <dbReference type="EMBL" id="KAK2846591.1"/>
    </source>
</evidence>
<evidence type="ECO:0000256" key="1">
    <source>
        <dbReference type="SAM" id="MobiDB-lite"/>
    </source>
</evidence>
<feature type="region of interest" description="Disordered" evidence="1">
    <location>
        <begin position="21"/>
        <end position="62"/>
    </location>
</feature>
<dbReference type="Proteomes" id="UP001187415">
    <property type="component" value="Unassembled WGS sequence"/>
</dbReference>
<sequence length="260" mass="29172">MSSSHTERTCCRGKAVTVGFGPADSFTTDRQTDHVTTEMARPETTESVAETGVGGHGPSPSPPLLAQPHLAQPSPYYCHHHWLWDWYRSGTGNHPPLQPLQALYLSYPLPYPHPEGQDEPQTHQRLPALLPSPPPSPLCNRREERGSGRTAPSALLGEQSDSETEELQEASRQQGPLPDLLHQIEPPSWPSPHQRVPRREGLQELEVRRLASQLRAIGDEFNTTVLRRAHAAPQWQDWRDACRGLFNFITQTLSTLYRLT</sequence>
<proteinExistence type="predicted"/>
<comment type="caution">
    <text evidence="2">The sequence shown here is derived from an EMBL/GenBank/DDBJ whole genome shotgun (WGS) entry which is preliminary data.</text>
</comment>
<accession>A0AA88MZ44</accession>
<feature type="compositionally biased region" description="Basic and acidic residues" evidence="1">
    <location>
        <begin position="30"/>
        <end position="44"/>
    </location>
</feature>
<reference evidence="2" key="1">
    <citation type="submission" date="2023-07" db="EMBL/GenBank/DDBJ databases">
        <title>Chromosome-level Genome Assembly of Striped Snakehead (Channa striata).</title>
        <authorList>
            <person name="Liu H."/>
        </authorList>
    </citation>
    <scope>NUCLEOTIDE SEQUENCE</scope>
    <source>
        <strain evidence="2">Gz</strain>
        <tissue evidence="2">Muscle</tissue>
    </source>
</reference>
<dbReference type="EMBL" id="JAUPFM010000007">
    <property type="protein sequence ID" value="KAK2846591.1"/>
    <property type="molecule type" value="Genomic_DNA"/>
</dbReference>
<feature type="region of interest" description="Disordered" evidence="1">
    <location>
        <begin position="111"/>
        <end position="180"/>
    </location>
</feature>
<organism evidence="2 3">
    <name type="scientific">Channa striata</name>
    <name type="common">Snakehead murrel</name>
    <name type="synonym">Ophicephalus striatus</name>
    <dbReference type="NCBI Taxonomy" id="64152"/>
    <lineage>
        <taxon>Eukaryota</taxon>
        <taxon>Metazoa</taxon>
        <taxon>Chordata</taxon>
        <taxon>Craniata</taxon>
        <taxon>Vertebrata</taxon>
        <taxon>Euteleostomi</taxon>
        <taxon>Actinopterygii</taxon>
        <taxon>Neopterygii</taxon>
        <taxon>Teleostei</taxon>
        <taxon>Neoteleostei</taxon>
        <taxon>Acanthomorphata</taxon>
        <taxon>Anabantaria</taxon>
        <taxon>Anabantiformes</taxon>
        <taxon>Channoidei</taxon>
        <taxon>Channidae</taxon>
        <taxon>Channa</taxon>
    </lineage>
</organism>
<gene>
    <name evidence="2" type="ORF">Q5P01_009590</name>
</gene>
<name>A0AA88MZ44_CHASR</name>